<reference evidence="9 10" key="1">
    <citation type="journal article" date="2015" name="Genome Announc.">
        <title>Expanding the biotechnology potential of lactobacilli through comparative genomics of 213 strains and associated genera.</title>
        <authorList>
            <person name="Sun Z."/>
            <person name="Harris H.M."/>
            <person name="McCann A."/>
            <person name="Guo C."/>
            <person name="Argimon S."/>
            <person name="Zhang W."/>
            <person name="Yang X."/>
            <person name="Jeffery I.B."/>
            <person name="Cooney J.C."/>
            <person name="Kagawa T.F."/>
            <person name="Liu W."/>
            <person name="Song Y."/>
            <person name="Salvetti E."/>
            <person name="Wrobel A."/>
            <person name="Rasinkangas P."/>
            <person name="Parkhill J."/>
            <person name="Rea M.C."/>
            <person name="O'Sullivan O."/>
            <person name="Ritari J."/>
            <person name="Douillard F.P."/>
            <person name="Paul Ross R."/>
            <person name="Yang R."/>
            <person name="Briner A.E."/>
            <person name="Felis G.E."/>
            <person name="de Vos W.M."/>
            <person name="Barrangou R."/>
            <person name="Klaenhammer T.R."/>
            <person name="Caufield P.W."/>
            <person name="Cui Y."/>
            <person name="Zhang H."/>
            <person name="O'Toole P.W."/>
        </authorList>
    </citation>
    <scope>NUCLEOTIDE SEQUENCE [LARGE SCALE GENOMIC DNA]</scope>
    <source>
        <strain evidence="9 10">DSM 20314</strain>
    </source>
</reference>
<keyword evidence="5" id="KW-0067">ATP-binding</keyword>
<dbReference type="RefSeq" id="WP_050338963.1">
    <property type="nucleotide sequence ID" value="NZ_AZCU01000001.1"/>
</dbReference>
<evidence type="ECO:0000256" key="6">
    <source>
        <dbReference type="ARBA" id="ARBA00032897"/>
    </source>
</evidence>
<gene>
    <name evidence="9" type="ORF">FD24_GL000130</name>
</gene>
<keyword evidence="3" id="KW-1277">Toxin-antitoxin system</keyword>
<dbReference type="GeneID" id="49393360"/>
<evidence type="ECO:0000259" key="8">
    <source>
        <dbReference type="Pfam" id="PF06414"/>
    </source>
</evidence>
<dbReference type="InterPro" id="IPR010488">
    <property type="entry name" value="Zeta_toxin_domain"/>
</dbReference>
<evidence type="ECO:0000256" key="5">
    <source>
        <dbReference type="ARBA" id="ARBA00022840"/>
    </source>
</evidence>
<dbReference type="GO" id="GO:0005524">
    <property type="term" value="F:ATP binding"/>
    <property type="evidence" value="ECO:0007669"/>
    <property type="project" value="UniProtKB-KW"/>
</dbReference>
<dbReference type="InterPro" id="IPR027417">
    <property type="entry name" value="P-loop_NTPase"/>
</dbReference>
<proteinExistence type="inferred from homology"/>
<evidence type="ECO:0000313" key="10">
    <source>
        <dbReference type="Proteomes" id="UP000051020"/>
    </source>
</evidence>
<evidence type="ECO:0000256" key="3">
    <source>
        <dbReference type="ARBA" id="ARBA00022649"/>
    </source>
</evidence>
<dbReference type="Gene3D" id="3.40.50.300">
    <property type="entry name" value="P-loop containing nucleotide triphosphate hydrolases"/>
    <property type="match status" value="1"/>
</dbReference>
<comment type="caution">
    <text evidence="9">The sequence shown here is derived from an EMBL/GenBank/DDBJ whole genome shotgun (WGS) entry which is preliminary data.</text>
</comment>
<feature type="domain" description="Zeta toxin" evidence="8">
    <location>
        <begin position="25"/>
        <end position="177"/>
    </location>
</feature>
<dbReference type="GO" id="GO:0016301">
    <property type="term" value="F:kinase activity"/>
    <property type="evidence" value="ECO:0007669"/>
    <property type="project" value="InterPro"/>
</dbReference>
<dbReference type="SUPFAM" id="SSF52540">
    <property type="entry name" value="P-loop containing nucleoside triphosphate hydrolases"/>
    <property type="match status" value="1"/>
</dbReference>
<organism evidence="9 10">
    <name type="scientific">Lactiplantibacillus pentosus DSM 20314</name>
    <dbReference type="NCBI Taxonomy" id="1423791"/>
    <lineage>
        <taxon>Bacteria</taxon>
        <taxon>Bacillati</taxon>
        <taxon>Bacillota</taxon>
        <taxon>Bacilli</taxon>
        <taxon>Lactobacillales</taxon>
        <taxon>Lactobacillaceae</taxon>
        <taxon>Lactiplantibacillus</taxon>
    </lineage>
</organism>
<comment type="similarity">
    <text evidence="1">Belongs to the zeta toxin family.</text>
</comment>
<dbReference type="AlphaFoldDB" id="A0A837RFS2"/>
<protein>
    <recommendedName>
        <fullName evidence="6">UDP-N-acetylglucosamine kinase</fullName>
        <ecNumber evidence="2">2.7.1.176</ecNumber>
    </recommendedName>
    <alternativeName>
        <fullName evidence="6">UDP-N-acetylglucosamine kinase</fullName>
    </alternativeName>
</protein>
<name>A0A837RFS2_LACPE</name>
<evidence type="ECO:0000256" key="1">
    <source>
        <dbReference type="ARBA" id="ARBA00009104"/>
    </source>
</evidence>
<keyword evidence="4" id="KW-0547">Nucleotide-binding</keyword>
<dbReference type="Proteomes" id="UP000051020">
    <property type="component" value="Unassembled WGS sequence"/>
</dbReference>
<sequence>MDDESLSYAKQHKLEFWEMLVKDSPVNQRQKAIFMAGTPGAGKTEVAEEFAKLGTGLVRLDADWFRQYFPGYTGQNAADFQRGSAWLVDWCFTRLIKKHYSFILDGTFAFSRATMNIQRALDHDYDTTIYFVSQDPVVAWDFTKARAIKAGRVVPKERFINAYDKSQTNVAEAKRLFGDKIELSLILKNYQDDIEDIVEDVENIDLILPTLFSKTELEARLND</sequence>
<evidence type="ECO:0000256" key="2">
    <source>
        <dbReference type="ARBA" id="ARBA00011963"/>
    </source>
</evidence>
<dbReference type="EC" id="2.7.1.176" evidence="2"/>
<comment type="catalytic activity">
    <reaction evidence="7">
        <text>UDP-N-acetyl-alpha-D-glucosamine + ATP = UDP-N-acetyl-alpha-D-glucosamine 3'-phosphate + ADP + H(+)</text>
        <dbReference type="Rhea" id="RHEA:32671"/>
        <dbReference type="ChEBI" id="CHEBI:15378"/>
        <dbReference type="ChEBI" id="CHEBI:30616"/>
        <dbReference type="ChEBI" id="CHEBI:57705"/>
        <dbReference type="ChEBI" id="CHEBI:64353"/>
        <dbReference type="ChEBI" id="CHEBI:456216"/>
        <dbReference type="EC" id="2.7.1.176"/>
    </reaction>
</comment>
<evidence type="ECO:0000256" key="7">
    <source>
        <dbReference type="ARBA" id="ARBA00048178"/>
    </source>
</evidence>
<dbReference type="EMBL" id="AZCU01000001">
    <property type="protein sequence ID" value="KRK26990.1"/>
    <property type="molecule type" value="Genomic_DNA"/>
</dbReference>
<accession>A0A837RFS2</accession>
<evidence type="ECO:0000256" key="4">
    <source>
        <dbReference type="ARBA" id="ARBA00022741"/>
    </source>
</evidence>
<dbReference type="Pfam" id="PF06414">
    <property type="entry name" value="Zeta_toxin"/>
    <property type="match status" value="1"/>
</dbReference>
<evidence type="ECO:0000313" key="9">
    <source>
        <dbReference type="EMBL" id="KRK26990.1"/>
    </source>
</evidence>